<dbReference type="Proteomes" id="UP001489004">
    <property type="component" value="Unassembled WGS sequence"/>
</dbReference>
<evidence type="ECO:0000259" key="3">
    <source>
        <dbReference type="PROSITE" id="PS50222"/>
    </source>
</evidence>
<dbReference type="SUPFAM" id="SSF47473">
    <property type="entry name" value="EF-hand"/>
    <property type="match status" value="1"/>
</dbReference>
<dbReference type="EMBL" id="JALJOR010000008">
    <property type="protein sequence ID" value="KAK9813001.1"/>
    <property type="molecule type" value="Genomic_DNA"/>
</dbReference>
<dbReference type="PROSITE" id="PS50222">
    <property type="entry name" value="EF_HAND_2"/>
    <property type="match status" value="1"/>
</dbReference>
<sequence>MGGVPTEHSGQTPRQRLKQERKLAALHEVFSFFDTDNDGVLDAAGLEEMLRKRLGPDIPAASLKDLLQQLNPSGASALHFEEFAHGLNQCAGASSADPASARSSPQPGAHRALKARCAELEEELEFSKATILHLLEELRVINASPTDSDSELEGTGGSFTTSKVLTGTAKLVQPGATTTRAAEGLPANTGISEAQQLRVKDRLICELRAQNKQLLDELAGAQKENDKLRAAGRRDMRLQEQHSQLLDKVRGLRHQNEALGAEKAELQRQLDGLKKQVRQHRNQQTMAKEKVNICAQRLQEKGEMLERVHATLKALHTQFAATMQGVSAATVHAHSTAGAAAYKLASVAAAEATLQGLQPEVNTLESQCNMLMQKLALETKARKAAEAKLEEAQHARMPAAGVHALLHIRKNSDSFPAMRPESLPRTGSVGSARRGSVESALVPVRAEPAEPAAIFSADVEHWQKQYETCWKQLNAANAELRRVVRSSEPVQHRLEAALVESEKHMQHASHLQREIAHLQQQVAPLLNPDKQESLEEDVPQEDMENAAAIMADWMDSLLIDPDRTKPLPSGAAAVCQDGVTSPGPQASGLAEEVLLLKQRLAELNEQFGAQSLEVTEVAPIAAA</sequence>
<comment type="caution">
    <text evidence="4">The sequence shown here is derived from an EMBL/GenBank/DDBJ whole genome shotgun (WGS) entry which is preliminary data.</text>
</comment>
<name>A0AAW1PX16_9CHLO</name>
<feature type="coiled-coil region" evidence="1">
    <location>
        <begin position="110"/>
        <end position="137"/>
    </location>
</feature>
<dbReference type="AlphaFoldDB" id="A0AAW1PX16"/>
<reference evidence="4 5" key="1">
    <citation type="journal article" date="2024" name="Nat. Commun.">
        <title>Phylogenomics reveals the evolutionary origins of lichenization in chlorophyte algae.</title>
        <authorList>
            <person name="Puginier C."/>
            <person name="Libourel C."/>
            <person name="Otte J."/>
            <person name="Skaloud P."/>
            <person name="Haon M."/>
            <person name="Grisel S."/>
            <person name="Petersen M."/>
            <person name="Berrin J.G."/>
            <person name="Delaux P.M."/>
            <person name="Dal Grande F."/>
            <person name="Keller J."/>
        </authorList>
    </citation>
    <scope>NUCLEOTIDE SEQUENCE [LARGE SCALE GENOMIC DNA]</scope>
    <source>
        <strain evidence="4 5">SAG 2043</strain>
    </source>
</reference>
<dbReference type="InterPro" id="IPR011992">
    <property type="entry name" value="EF-hand-dom_pair"/>
</dbReference>
<protein>
    <recommendedName>
        <fullName evidence="3">EF-hand domain-containing protein</fullName>
    </recommendedName>
</protein>
<accession>A0AAW1PX16</accession>
<feature type="compositionally biased region" description="Low complexity" evidence="2">
    <location>
        <begin position="91"/>
        <end position="104"/>
    </location>
</feature>
<keyword evidence="1" id="KW-0175">Coiled coil</keyword>
<keyword evidence="5" id="KW-1185">Reference proteome</keyword>
<dbReference type="GO" id="GO:0005509">
    <property type="term" value="F:calcium ion binding"/>
    <property type="evidence" value="ECO:0007669"/>
    <property type="project" value="InterPro"/>
</dbReference>
<feature type="domain" description="EF-hand" evidence="3">
    <location>
        <begin position="21"/>
        <end position="56"/>
    </location>
</feature>
<evidence type="ECO:0000256" key="1">
    <source>
        <dbReference type="SAM" id="Coils"/>
    </source>
</evidence>
<evidence type="ECO:0000313" key="4">
    <source>
        <dbReference type="EMBL" id="KAK9813001.1"/>
    </source>
</evidence>
<feature type="coiled-coil region" evidence="1">
    <location>
        <begin position="211"/>
        <end position="290"/>
    </location>
</feature>
<proteinExistence type="predicted"/>
<feature type="region of interest" description="Disordered" evidence="2">
    <location>
        <begin position="91"/>
        <end position="110"/>
    </location>
</feature>
<evidence type="ECO:0000313" key="5">
    <source>
        <dbReference type="Proteomes" id="UP001489004"/>
    </source>
</evidence>
<dbReference type="InterPro" id="IPR002048">
    <property type="entry name" value="EF_hand_dom"/>
</dbReference>
<organism evidence="4 5">
    <name type="scientific">[Myrmecia] bisecta</name>
    <dbReference type="NCBI Taxonomy" id="41462"/>
    <lineage>
        <taxon>Eukaryota</taxon>
        <taxon>Viridiplantae</taxon>
        <taxon>Chlorophyta</taxon>
        <taxon>core chlorophytes</taxon>
        <taxon>Trebouxiophyceae</taxon>
        <taxon>Trebouxiales</taxon>
        <taxon>Trebouxiaceae</taxon>
        <taxon>Myrmecia</taxon>
    </lineage>
</organism>
<dbReference type="Gene3D" id="1.10.238.10">
    <property type="entry name" value="EF-hand"/>
    <property type="match status" value="1"/>
</dbReference>
<evidence type="ECO:0000256" key="2">
    <source>
        <dbReference type="SAM" id="MobiDB-lite"/>
    </source>
</evidence>
<gene>
    <name evidence="4" type="ORF">WJX72_007109</name>
</gene>